<dbReference type="Pfam" id="PF22790">
    <property type="entry name" value="YkoP"/>
    <property type="match status" value="1"/>
</dbReference>
<dbReference type="EMBL" id="VDUW01000003">
    <property type="protein sequence ID" value="TXL65776.1"/>
    <property type="molecule type" value="Genomic_DNA"/>
</dbReference>
<name>A0A5C8NWW4_9BACI</name>
<reference evidence="2 3" key="1">
    <citation type="submission" date="2019-06" db="EMBL/GenBank/DDBJ databases">
        <title>Cerasibacillus sp. nov., isolated from maize field.</title>
        <authorList>
            <person name="Lin S.-Y."/>
            <person name="Tsai C.-F."/>
            <person name="Young C.-C."/>
        </authorList>
    </citation>
    <scope>NUCLEOTIDE SEQUENCE [LARGE SCALE GENOMIC DNA]</scope>
    <source>
        <strain evidence="2 3">CC-CFT480</strain>
    </source>
</reference>
<gene>
    <name evidence="2" type="ORF">FHP05_06550</name>
</gene>
<feature type="domain" description="YkoP-like" evidence="1">
    <location>
        <begin position="2"/>
        <end position="177"/>
    </location>
</feature>
<proteinExistence type="predicted"/>
<dbReference type="OrthoDB" id="1951946at2"/>
<evidence type="ECO:0000313" key="2">
    <source>
        <dbReference type="EMBL" id="TXL65776.1"/>
    </source>
</evidence>
<keyword evidence="3" id="KW-1185">Reference proteome</keyword>
<sequence>MRSYLLNLWNIMDPIYYQCTRLCYVPGMERENTIFRVRLTRYKGARVILEDGTVIKRNDVLIKIHLHNVRLISEIQSIDNEVKKAIHLYRSIRQALGGLAVFLEENKKYCKAKGILGITMLNQGAIRLGFEIVPIKNPFYRSFKKWTFFLINILTNASISEEPMYLFMSKEQLQKHYLS</sequence>
<dbReference type="AlphaFoldDB" id="A0A5C8NWW4"/>
<accession>A0A5C8NWW4</accession>
<comment type="caution">
    <text evidence="2">The sequence shown here is derived from an EMBL/GenBank/DDBJ whole genome shotgun (WGS) entry which is preliminary data.</text>
</comment>
<dbReference type="RefSeq" id="WP_147666446.1">
    <property type="nucleotide sequence ID" value="NZ_VDUW01000003.1"/>
</dbReference>
<dbReference type="Proteomes" id="UP000321574">
    <property type="component" value="Unassembled WGS sequence"/>
</dbReference>
<evidence type="ECO:0000259" key="1">
    <source>
        <dbReference type="Pfam" id="PF22790"/>
    </source>
</evidence>
<dbReference type="InterPro" id="IPR054467">
    <property type="entry name" value="YkoP-like_dom"/>
</dbReference>
<protein>
    <recommendedName>
        <fullName evidence="1">YkoP-like domain-containing protein</fullName>
    </recommendedName>
</protein>
<evidence type="ECO:0000313" key="3">
    <source>
        <dbReference type="Proteomes" id="UP000321574"/>
    </source>
</evidence>
<organism evidence="2 3">
    <name type="scientific">Cerasibacillus terrae</name>
    <dbReference type="NCBI Taxonomy" id="2498845"/>
    <lineage>
        <taxon>Bacteria</taxon>
        <taxon>Bacillati</taxon>
        <taxon>Bacillota</taxon>
        <taxon>Bacilli</taxon>
        <taxon>Bacillales</taxon>
        <taxon>Bacillaceae</taxon>
        <taxon>Cerasibacillus</taxon>
    </lineage>
</organism>